<evidence type="ECO:0000256" key="2">
    <source>
        <dbReference type="ARBA" id="ARBA00023002"/>
    </source>
</evidence>
<dbReference type="EMBL" id="MFKF01000050">
    <property type="protein sequence ID" value="OGG56059.1"/>
    <property type="molecule type" value="Genomic_DNA"/>
</dbReference>
<dbReference type="Proteomes" id="UP000178606">
    <property type="component" value="Unassembled WGS sequence"/>
</dbReference>
<dbReference type="SUPFAM" id="SSF51735">
    <property type="entry name" value="NAD(P)-binding Rossmann-fold domains"/>
    <property type="match status" value="1"/>
</dbReference>
<evidence type="ECO:0000313" key="4">
    <source>
        <dbReference type="Proteomes" id="UP000178606"/>
    </source>
</evidence>
<gene>
    <name evidence="3" type="ORF">A3F84_12625</name>
</gene>
<evidence type="ECO:0000313" key="3">
    <source>
        <dbReference type="EMBL" id="OGG56059.1"/>
    </source>
</evidence>
<reference evidence="3 4" key="1">
    <citation type="journal article" date="2016" name="Nat. Commun.">
        <title>Thousands of microbial genomes shed light on interconnected biogeochemical processes in an aquifer system.</title>
        <authorList>
            <person name="Anantharaman K."/>
            <person name="Brown C.T."/>
            <person name="Hug L.A."/>
            <person name="Sharon I."/>
            <person name="Castelle C.J."/>
            <person name="Probst A.J."/>
            <person name="Thomas B.C."/>
            <person name="Singh A."/>
            <person name="Wilkins M.J."/>
            <person name="Karaoz U."/>
            <person name="Brodie E.L."/>
            <person name="Williams K.H."/>
            <person name="Hubbard S.S."/>
            <person name="Banfield J.F."/>
        </authorList>
    </citation>
    <scope>NUCLEOTIDE SEQUENCE [LARGE SCALE GENOMIC DNA]</scope>
    <source>
        <strain evidence="4">RIFCSPLOWO2_12_FULL_64_10</strain>
    </source>
</reference>
<dbReference type="Pfam" id="PF13561">
    <property type="entry name" value="adh_short_C2"/>
    <property type="match status" value="1"/>
</dbReference>
<comment type="similarity">
    <text evidence="1">Belongs to the short-chain dehydrogenases/reductases (SDR) family.</text>
</comment>
<accession>A0A1F6D3Q2</accession>
<dbReference type="GO" id="GO:0016491">
    <property type="term" value="F:oxidoreductase activity"/>
    <property type="evidence" value="ECO:0007669"/>
    <property type="project" value="UniProtKB-KW"/>
</dbReference>
<dbReference type="PANTHER" id="PTHR24321">
    <property type="entry name" value="DEHYDROGENASES, SHORT CHAIN"/>
    <property type="match status" value="1"/>
</dbReference>
<evidence type="ECO:0000256" key="1">
    <source>
        <dbReference type="ARBA" id="ARBA00006484"/>
    </source>
</evidence>
<dbReference type="InterPro" id="IPR036291">
    <property type="entry name" value="NAD(P)-bd_dom_sf"/>
</dbReference>
<dbReference type="InterPro" id="IPR002347">
    <property type="entry name" value="SDR_fam"/>
</dbReference>
<dbReference type="PRINTS" id="PR00081">
    <property type="entry name" value="GDHRDH"/>
</dbReference>
<dbReference type="PROSITE" id="PS00061">
    <property type="entry name" value="ADH_SHORT"/>
    <property type="match status" value="1"/>
</dbReference>
<dbReference type="FunFam" id="3.40.50.720:FF:000084">
    <property type="entry name" value="Short-chain dehydrogenase reductase"/>
    <property type="match status" value="1"/>
</dbReference>
<evidence type="ECO:0008006" key="5">
    <source>
        <dbReference type="Google" id="ProtNLM"/>
    </source>
</evidence>
<comment type="caution">
    <text evidence="3">The sequence shown here is derived from an EMBL/GenBank/DDBJ whole genome shotgun (WGS) entry which is preliminary data.</text>
</comment>
<protein>
    <recommendedName>
        <fullName evidence="5">Short-chain dehydrogenase</fullName>
    </recommendedName>
</protein>
<dbReference type="AlphaFoldDB" id="A0A1F6D3Q2"/>
<dbReference type="CDD" id="cd05233">
    <property type="entry name" value="SDR_c"/>
    <property type="match status" value="1"/>
</dbReference>
<organism evidence="3 4">
    <name type="scientific">Handelsmanbacteria sp. (strain RIFCSPLOWO2_12_FULL_64_10)</name>
    <dbReference type="NCBI Taxonomy" id="1817868"/>
    <lineage>
        <taxon>Bacteria</taxon>
        <taxon>Candidatus Handelsmaniibacteriota</taxon>
    </lineage>
</organism>
<dbReference type="Gene3D" id="3.40.50.720">
    <property type="entry name" value="NAD(P)-binding Rossmann-like Domain"/>
    <property type="match status" value="1"/>
</dbReference>
<name>A0A1F6D3Q2_HANXR</name>
<proteinExistence type="inferred from homology"/>
<dbReference type="PRINTS" id="PR00080">
    <property type="entry name" value="SDRFAMILY"/>
</dbReference>
<dbReference type="InterPro" id="IPR020904">
    <property type="entry name" value="Sc_DH/Rdtase_CS"/>
</dbReference>
<sequence>MTPVRRLEGKRALITGAASGIGAASARCFAAEGAAVVVSDIHEERGAEVVREICAAGGYAHLLRTDAADREACRRMVRDSAARLGGLDILFNNVTDVGGDDEDARWNTTLASGLDAVWAASMEAVPYLESGKGAILTTGSVAGARFAWSSPGYSAAKAGVVGLTRWLAKNLGPKGIRANCICPGLIDTPRWHRPGQPYTPTARRWVEMTPLGRAGAPEEVAKLALFLVSDEASFITGQDIAIDGGFCVGVRFEVEA</sequence>
<dbReference type="PANTHER" id="PTHR24321:SF14">
    <property type="entry name" value="SHORT-CHAIN TYPE DEHYDROGENASE_REDUCTASE BLR2146-RELATED"/>
    <property type="match status" value="1"/>
</dbReference>
<keyword evidence="2" id="KW-0560">Oxidoreductase</keyword>